<accession>A0ACA9S488</accession>
<organism evidence="1 2">
    <name type="scientific">Racocetra persica</name>
    <dbReference type="NCBI Taxonomy" id="160502"/>
    <lineage>
        <taxon>Eukaryota</taxon>
        <taxon>Fungi</taxon>
        <taxon>Fungi incertae sedis</taxon>
        <taxon>Mucoromycota</taxon>
        <taxon>Glomeromycotina</taxon>
        <taxon>Glomeromycetes</taxon>
        <taxon>Diversisporales</taxon>
        <taxon>Gigasporaceae</taxon>
        <taxon>Racocetra</taxon>
    </lineage>
</organism>
<name>A0ACA9S488_9GLOM</name>
<dbReference type="Proteomes" id="UP000789920">
    <property type="component" value="Unassembled WGS sequence"/>
</dbReference>
<evidence type="ECO:0000313" key="2">
    <source>
        <dbReference type="Proteomes" id="UP000789920"/>
    </source>
</evidence>
<proteinExistence type="predicted"/>
<feature type="non-terminal residue" evidence="1">
    <location>
        <position position="1"/>
    </location>
</feature>
<protein>
    <submittedName>
        <fullName evidence="1">15692_t:CDS:1</fullName>
    </submittedName>
</protein>
<sequence length="54" mass="6150">TNELNIQELLIMAQDLNDENTDILINDADISKSTITDEELKNTLTRELSIESEE</sequence>
<evidence type="ECO:0000313" key="1">
    <source>
        <dbReference type="EMBL" id="CAG8825640.1"/>
    </source>
</evidence>
<reference evidence="1" key="1">
    <citation type="submission" date="2021-06" db="EMBL/GenBank/DDBJ databases">
        <authorList>
            <person name="Kallberg Y."/>
            <person name="Tangrot J."/>
            <person name="Rosling A."/>
        </authorList>
    </citation>
    <scope>NUCLEOTIDE SEQUENCE</scope>
    <source>
        <strain evidence="1">MA461A</strain>
    </source>
</reference>
<gene>
    <name evidence="1" type="ORF">RPERSI_LOCUS26540</name>
</gene>
<comment type="caution">
    <text evidence="1">The sequence shown here is derived from an EMBL/GenBank/DDBJ whole genome shotgun (WGS) entry which is preliminary data.</text>
</comment>
<feature type="non-terminal residue" evidence="1">
    <location>
        <position position="54"/>
    </location>
</feature>
<keyword evidence="2" id="KW-1185">Reference proteome</keyword>
<dbReference type="EMBL" id="CAJVQC010090843">
    <property type="protein sequence ID" value="CAG8825640.1"/>
    <property type="molecule type" value="Genomic_DNA"/>
</dbReference>